<evidence type="ECO:0000256" key="1">
    <source>
        <dbReference type="SAM" id="Phobius"/>
    </source>
</evidence>
<evidence type="ECO:0000313" key="3">
    <source>
        <dbReference type="Proteomes" id="UP000564385"/>
    </source>
</evidence>
<dbReference type="Proteomes" id="UP000564385">
    <property type="component" value="Unassembled WGS sequence"/>
</dbReference>
<proteinExistence type="predicted"/>
<accession>A0A852VDD6</accession>
<feature type="transmembrane region" description="Helical" evidence="1">
    <location>
        <begin position="7"/>
        <end position="33"/>
    </location>
</feature>
<keyword evidence="1" id="KW-1133">Transmembrane helix</keyword>
<dbReference type="EMBL" id="JACCCU010000002">
    <property type="protein sequence ID" value="NYF90898.1"/>
    <property type="molecule type" value="Genomic_DNA"/>
</dbReference>
<evidence type="ECO:0000313" key="2">
    <source>
        <dbReference type="EMBL" id="NYF90898.1"/>
    </source>
</evidence>
<reference evidence="2 3" key="1">
    <citation type="submission" date="2020-07" db="EMBL/GenBank/DDBJ databases">
        <title>Genomic Encyclopedia of Type Strains, Phase IV (KMG-V): Genome sequencing to study the core and pangenomes of soil and plant-associated prokaryotes.</title>
        <authorList>
            <person name="Whitman W."/>
        </authorList>
    </citation>
    <scope>NUCLEOTIDE SEQUENCE [LARGE SCALE GENOMIC DNA]</scope>
    <source>
        <strain evidence="2 3">M8UP22</strain>
    </source>
</reference>
<gene>
    <name evidence="2" type="ORF">HDF08_003000</name>
</gene>
<keyword evidence="1" id="KW-0812">Transmembrane</keyword>
<comment type="caution">
    <text evidence="2">The sequence shown here is derived from an EMBL/GenBank/DDBJ whole genome shotgun (WGS) entry which is preliminary data.</text>
</comment>
<organism evidence="2 3">
    <name type="scientific">Tunturiibacter lichenicola</name>
    <dbReference type="NCBI Taxonomy" id="2051959"/>
    <lineage>
        <taxon>Bacteria</taxon>
        <taxon>Pseudomonadati</taxon>
        <taxon>Acidobacteriota</taxon>
        <taxon>Terriglobia</taxon>
        <taxon>Terriglobales</taxon>
        <taxon>Acidobacteriaceae</taxon>
        <taxon>Tunturiibacter</taxon>
    </lineage>
</organism>
<keyword evidence="1" id="KW-0472">Membrane</keyword>
<protein>
    <submittedName>
        <fullName evidence="2">Uncharacterized protein</fullName>
    </submittedName>
</protein>
<dbReference type="AlphaFoldDB" id="A0A852VDD6"/>
<name>A0A852VDD6_9BACT</name>
<sequence length="143" mass="15872">MSKSFRWVHILLEIIGGLALVAGLGWLAFYFLFIVPMSHFSDGNCSPDTEQRLVNAPDGGAHNFKSFRRTCGQYNFFFAYLSTGNPNKGYEYEPILELKNVGPGAATAVWEGPNRITVTYPKSAEVVDAYAKSFGIDIVLRPE</sequence>